<feature type="compositionally biased region" description="Polar residues" evidence="2">
    <location>
        <begin position="83"/>
        <end position="92"/>
    </location>
</feature>
<evidence type="ECO:0000313" key="5">
    <source>
        <dbReference type="Proteomes" id="UP000789508"/>
    </source>
</evidence>
<reference evidence="4" key="1">
    <citation type="submission" date="2021-06" db="EMBL/GenBank/DDBJ databases">
        <authorList>
            <person name="Kallberg Y."/>
            <person name="Tangrot J."/>
            <person name="Rosling A."/>
        </authorList>
    </citation>
    <scope>NUCLEOTIDE SEQUENCE</scope>
    <source>
        <strain evidence="4">FL130A</strain>
    </source>
</reference>
<organism evidence="4 5">
    <name type="scientific">Ambispora leptoticha</name>
    <dbReference type="NCBI Taxonomy" id="144679"/>
    <lineage>
        <taxon>Eukaryota</taxon>
        <taxon>Fungi</taxon>
        <taxon>Fungi incertae sedis</taxon>
        <taxon>Mucoromycota</taxon>
        <taxon>Glomeromycotina</taxon>
        <taxon>Glomeromycetes</taxon>
        <taxon>Archaeosporales</taxon>
        <taxon>Ambisporaceae</taxon>
        <taxon>Ambispora</taxon>
    </lineage>
</organism>
<proteinExistence type="inferred from homology"/>
<dbReference type="GO" id="GO:0019905">
    <property type="term" value="F:syntaxin binding"/>
    <property type="evidence" value="ECO:0007669"/>
    <property type="project" value="TreeGrafter"/>
</dbReference>
<evidence type="ECO:0000256" key="1">
    <source>
        <dbReference type="ARBA" id="ARBA00009480"/>
    </source>
</evidence>
<dbReference type="SUPFAM" id="SSF58038">
    <property type="entry name" value="SNARE fusion complex"/>
    <property type="match status" value="2"/>
</dbReference>
<dbReference type="Proteomes" id="UP000789508">
    <property type="component" value="Unassembled WGS sequence"/>
</dbReference>
<dbReference type="AlphaFoldDB" id="A0A9N9ACK9"/>
<comment type="similarity">
    <text evidence="1">Belongs to the SNAP-25 family.</text>
</comment>
<dbReference type="GO" id="GO:0005484">
    <property type="term" value="F:SNAP receptor activity"/>
    <property type="evidence" value="ECO:0007669"/>
    <property type="project" value="TreeGrafter"/>
</dbReference>
<dbReference type="GO" id="GO:0006906">
    <property type="term" value="P:vesicle fusion"/>
    <property type="evidence" value="ECO:0007669"/>
    <property type="project" value="TreeGrafter"/>
</dbReference>
<evidence type="ECO:0000313" key="4">
    <source>
        <dbReference type="EMBL" id="CAG8525255.1"/>
    </source>
</evidence>
<feature type="compositionally biased region" description="Polar residues" evidence="2">
    <location>
        <begin position="208"/>
        <end position="220"/>
    </location>
</feature>
<comment type="caution">
    <text evidence="4">The sequence shown here is derived from an EMBL/GenBank/DDBJ whole genome shotgun (WGS) entry which is preliminary data.</text>
</comment>
<dbReference type="PROSITE" id="PS50192">
    <property type="entry name" value="T_SNARE"/>
    <property type="match status" value="1"/>
</dbReference>
<dbReference type="OrthoDB" id="18679at2759"/>
<dbReference type="PANTHER" id="PTHR19305:SF9">
    <property type="entry name" value="SYNAPTOSOMAL-ASSOCIATED PROTEIN 29"/>
    <property type="match status" value="1"/>
</dbReference>
<dbReference type="CDD" id="cd15857">
    <property type="entry name" value="SNARE_SEC9C"/>
    <property type="match status" value="1"/>
</dbReference>
<sequence length="298" mass="33812">MDDFRRYRQQGKQDQGTARNELFSGATQQNYPPPPQNYNYTPQQGGGYGGGYGQPQQGGGYYAPYGQQQQQETEEDIEGIKSQIRTTKQDSVASTQRSLQMINQAEQNAQNTLTKLGEQTQRINYTERQLDLAEAHAERAEAQAAKLKKVNGSMFGFDISNPFTKGKRERKELERVQAMQEEQRLSREQQRSGNWESQQRINDALKHQPSSKSSGYQQGHSSDRSRFQFEADEEDEQLENQIDNNLDALSSGLDRLNAMAVASGEEVRRQNDVLNRIGSKTEGLDQKIVTTTHKLKKI</sequence>
<feature type="region of interest" description="Disordered" evidence="2">
    <location>
        <begin position="1"/>
        <end position="92"/>
    </location>
</feature>
<gene>
    <name evidence="4" type="ORF">ALEPTO_LOCUS4671</name>
</gene>
<keyword evidence="5" id="KW-1185">Reference proteome</keyword>
<feature type="domain" description="T-SNARE coiled-coil homology" evidence="3">
    <location>
        <begin position="236"/>
        <end position="298"/>
    </location>
</feature>
<dbReference type="GO" id="GO:0005886">
    <property type="term" value="C:plasma membrane"/>
    <property type="evidence" value="ECO:0007669"/>
    <property type="project" value="TreeGrafter"/>
</dbReference>
<feature type="non-terminal residue" evidence="4">
    <location>
        <position position="298"/>
    </location>
</feature>
<feature type="region of interest" description="Disordered" evidence="2">
    <location>
        <begin position="179"/>
        <end position="226"/>
    </location>
</feature>
<feature type="compositionally biased region" description="Gly residues" evidence="2">
    <location>
        <begin position="44"/>
        <end position="61"/>
    </location>
</feature>
<name>A0A9N9ACK9_9GLOM</name>
<dbReference type="SMART" id="SM00397">
    <property type="entry name" value="t_SNARE"/>
    <property type="match status" value="2"/>
</dbReference>
<dbReference type="EMBL" id="CAJVPS010001121">
    <property type="protein sequence ID" value="CAG8525255.1"/>
    <property type="molecule type" value="Genomic_DNA"/>
</dbReference>
<feature type="compositionally biased region" description="Basic and acidic residues" evidence="2">
    <location>
        <begin position="179"/>
        <end position="190"/>
    </location>
</feature>
<evidence type="ECO:0000256" key="2">
    <source>
        <dbReference type="SAM" id="MobiDB-lite"/>
    </source>
</evidence>
<protein>
    <submittedName>
        <fullName evidence="4">2328_t:CDS:1</fullName>
    </submittedName>
</protein>
<accession>A0A9N9ACK9</accession>
<dbReference type="Gene3D" id="1.20.5.110">
    <property type="match status" value="2"/>
</dbReference>
<evidence type="ECO:0000259" key="3">
    <source>
        <dbReference type="PROSITE" id="PS50192"/>
    </source>
</evidence>
<dbReference type="PANTHER" id="PTHR19305">
    <property type="entry name" value="SYNAPTOSOMAL ASSOCIATED PROTEIN"/>
    <property type="match status" value="1"/>
</dbReference>
<feature type="compositionally biased region" description="Low complexity" evidence="2">
    <location>
        <begin position="62"/>
        <end position="71"/>
    </location>
</feature>
<dbReference type="InterPro" id="IPR000727">
    <property type="entry name" value="T_SNARE_dom"/>
</dbReference>
<dbReference type="GO" id="GO:0031201">
    <property type="term" value="C:SNARE complex"/>
    <property type="evidence" value="ECO:0007669"/>
    <property type="project" value="TreeGrafter"/>
</dbReference>
<dbReference type="GO" id="GO:0006887">
    <property type="term" value="P:exocytosis"/>
    <property type="evidence" value="ECO:0007669"/>
    <property type="project" value="TreeGrafter"/>
</dbReference>